<dbReference type="InterPro" id="IPR032687">
    <property type="entry name" value="AraC-type_N"/>
</dbReference>
<gene>
    <name evidence="5" type="ORF">GFN93_04335</name>
</gene>
<accession>A0A6N7LTG2</accession>
<organism evidence="5 6">
    <name type="scientific">Alcanivorax sediminis</name>
    <dbReference type="NCBI Taxonomy" id="2663008"/>
    <lineage>
        <taxon>Bacteria</taxon>
        <taxon>Pseudomonadati</taxon>
        <taxon>Pseudomonadota</taxon>
        <taxon>Gammaproteobacteria</taxon>
        <taxon>Oceanospirillales</taxon>
        <taxon>Alcanivoracaceae</taxon>
        <taxon>Alcanivorax</taxon>
    </lineage>
</organism>
<dbReference type="Proteomes" id="UP000469421">
    <property type="component" value="Unassembled WGS sequence"/>
</dbReference>
<dbReference type="InterPro" id="IPR018060">
    <property type="entry name" value="HTH_AraC"/>
</dbReference>
<proteinExistence type="predicted"/>
<name>A0A6N7LTG2_9GAMM</name>
<keyword evidence="1" id="KW-0805">Transcription regulation</keyword>
<evidence type="ECO:0000313" key="6">
    <source>
        <dbReference type="Proteomes" id="UP000469421"/>
    </source>
</evidence>
<dbReference type="EMBL" id="WIRE01000001">
    <property type="protein sequence ID" value="MQX52464.1"/>
    <property type="molecule type" value="Genomic_DNA"/>
</dbReference>
<evidence type="ECO:0000259" key="4">
    <source>
        <dbReference type="PROSITE" id="PS01124"/>
    </source>
</evidence>
<dbReference type="Pfam" id="PF12833">
    <property type="entry name" value="HTH_18"/>
    <property type="match status" value="1"/>
</dbReference>
<evidence type="ECO:0000256" key="2">
    <source>
        <dbReference type="ARBA" id="ARBA00023125"/>
    </source>
</evidence>
<keyword evidence="2" id="KW-0238">DNA-binding</keyword>
<dbReference type="InterPro" id="IPR020449">
    <property type="entry name" value="Tscrpt_reg_AraC-type_HTH"/>
</dbReference>
<sequence length="342" mass="37341">MQTTDDKLHSVAITQVMVNFAQRNGIDRQTCLLGTGIAEDALSDGEGLVTRTQEMRLIENLVLALPEVGASGFDLGLQYNLATFGVWGFALRTCRTLRDAASLGLRYLPLSTAYCHITICDEEDAFGVVFDPDPIPAHLRQFLLERDMATAMNLIREITFQGVEFKAVEFTGDTDVAADTVASLCGVAPRFHASANRILVNRAGVSQAFPGFDAALTGMLEQQCRQRMETVENIGMAGRVRRKLLGDLGLGASLNDMASSLALSSRSLRRRLEQEGTSYRDLVDDERKQLGLQLLSSTSMKIEEVAAHLGYTDAGGFVRAFRRWQGCSPSEYRSEGAAGTES</sequence>
<evidence type="ECO:0000256" key="3">
    <source>
        <dbReference type="ARBA" id="ARBA00023163"/>
    </source>
</evidence>
<dbReference type="SMART" id="SM00342">
    <property type="entry name" value="HTH_ARAC"/>
    <property type="match status" value="1"/>
</dbReference>
<dbReference type="RefSeq" id="WP_153499219.1">
    <property type="nucleotide sequence ID" value="NZ_WIRE01000001.1"/>
</dbReference>
<dbReference type="PROSITE" id="PS01124">
    <property type="entry name" value="HTH_ARAC_FAMILY_2"/>
    <property type="match status" value="1"/>
</dbReference>
<dbReference type="GO" id="GO:0005829">
    <property type="term" value="C:cytosol"/>
    <property type="evidence" value="ECO:0007669"/>
    <property type="project" value="TreeGrafter"/>
</dbReference>
<comment type="caution">
    <text evidence="5">The sequence shown here is derived from an EMBL/GenBank/DDBJ whole genome shotgun (WGS) entry which is preliminary data.</text>
</comment>
<protein>
    <submittedName>
        <fullName evidence="5">Helix-turn-helix domain-containing protein</fullName>
    </submittedName>
</protein>
<dbReference type="Gene3D" id="1.10.10.60">
    <property type="entry name" value="Homeodomain-like"/>
    <property type="match status" value="1"/>
</dbReference>
<dbReference type="PANTHER" id="PTHR47894:SF1">
    <property type="entry name" value="HTH-TYPE TRANSCRIPTIONAL REGULATOR VQSM"/>
    <property type="match status" value="1"/>
</dbReference>
<evidence type="ECO:0000313" key="5">
    <source>
        <dbReference type="EMBL" id="MQX52464.1"/>
    </source>
</evidence>
<dbReference type="GO" id="GO:0003700">
    <property type="term" value="F:DNA-binding transcription factor activity"/>
    <property type="evidence" value="ECO:0007669"/>
    <property type="project" value="InterPro"/>
</dbReference>
<dbReference type="PANTHER" id="PTHR47894">
    <property type="entry name" value="HTH-TYPE TRANSCRIPTIONAL REGULATOR GADX"/>
    <property type="match status" value="1"/>
</dbReference>
<evidence type="ECO:0000256" key="1">
    <source>
        <dbReference type="ARBA" id="ARBA00023015"/>
    </source>
</evidence>
<dbReference type="Pfam" id="PF12625">
    <property type="entry name" value="Arabinose_bd"/>
    <property type="match status" value="1"/>
</dbReference>
<dbReference type="SUPFAM" id="SSF46689">
    <property type="entry name" value="Homeodomain-like"/>
    <property type="match status" value="1"/>
</dbReference>
<dbReference type="GO" id="GO:0000976">
    <property type="term" value="F:transcription cis-regulatory region binding"/>
    <property type="evidence" value="ECO:0007669"/>
    <property type="project" value="TreeGrafter"/>
</dbReference>
<feature type="domain" description="HTH araC/xylS-type" evidence="4">
    <location>
        <begin position="238"/>
        <end position="335"/>
    </location>
</feature>
<dbReference type="AlphaFoldDB" id="A0A6N7LTG2"/>
<dbReference type="InterPro" id="IPR009057">
    <property type="entry name" value="Homeodomain-like_sf"/>
</dbReference>
<dbReference type="PRINTS" id="PR00032">
    <property type="entry name" value="HTHARAC"/>
</dbReference>
<keyword evidence="3" id="KW-0804">Transcription</keyword>
<keyword evidence="6" id="KW-1185">Reference proteome</keyword>
<reference evidence="5 6" key="1">
    <citation type="submission" date="2019-10" db="EMBL/GenBank/DDBJ databases">
        <title>Alcanivorax sp.PA15-N-34 draft genome sequence.</title>
        <authorList>
            <person name="Liao X."/>
            <person name="Shao Z."/>
        </authorList>
    </citation>
    <scope>NUCLEOTIDE SEQUENCE [LARGE SCALE GENOMIC DNA]</scope>
    <source>
        <strain evidence="5 6">PA15-N-34</strain>
    </source>
</reference>